<evidence type="ECO:0000313" key="4">
    <source>
        <dbReference type="WBParaSite" id="SBAD_0000591501-mRNA-1"/>
    </source>
</evidence>
<dbReference type="InterPro" id="IPR058565">
    <property type="entry name" value="Ig_TRAPPC9_Trs120_1st"/>
</dbReference>
<protein>
    <submittedName>
        <fullName evidence="4">Trafficking protein particle complex subunit 11</fullName>
    </submittedName>
</protein>
<proteinExistence type="predicted"/>
<keyword evidence="3" id="KW-1185">Reference proteome</keyword>
<dbReference type="PANTHER" id="PTHR21512">
    <property type="entry name" value="TRAFFICKING PROTEIN PARTICLE COMPLEX SUBUNIT 9"/>
    <property type="match status" value="1"/>
</dbReference>
<dbReference type="InterPro" id="IPR013935">
    <property type="entry name" value="Trs120_TRAPPC9"/>
</dbReference>
<dbReference type="OrthoDB" id="27962at2759"/>
<dbReference type="WBParaSite" id="SBAD_0000591501-mRNA-1">
    <property type="protein sequence ID" value="SBAD_0000591501-mRNA-1"/>
    <property type="gene ID" value="SBAD_0000591501"/>
</dbReference>
<evidence type="ECO:0000313" key="3">
    <source>
        <dbReference type="Proteomes" id="UP000270296"/>
    </source>
</evidence>
<organism evidence="4">
    <name type="scientific">Soboliphyme baturini</name>
    <dbReference type="NCBI Taxonomy" id="241478"/>
    <lineage>
        <taxon>Eukaryota</taxon>
        <taxon>Metazoa</taxon>
        <taxon>Ecdysozoa</taxon>
        <taxon>Nematoda</taxon>
        <taxon>Enoplea</taxon>
        <taxon>Dorylaimia</taxon>
        <taxon>Dioctophymatida</taxon>
        <taxon>Dioctophymatoidea</taxon>
        <taxon>Soboliphymatidae</taxon>
        <taxon>Soboliphyme</taxon>
    </lineage>
</organism>
<gene>
    <name evidence="2" type="ORF">SBAD_LOCUS5690</name>
</gene>
<dbReference type="AlphaFoldDB" id="A0A183IPZ3"/>
<reference evidence="2 3" key="2">
    <citation type="submission" date="2018-11" db="EMBL/GenBank/DDBJ databases">
        <authorList>
            <consortium name="Pathogen Informatics"/>
        </authorList>
    </citation>
    <scope>NUCLEOTIDE SEQUENCE [LARGE SCALE GENOMIC DNA]</scope>
</reference>
<sequence length="388" mass="43867">MTGLPALALYAYNSSIDCLKAANDFLWLAGAYEGSACAAATLKYGRSLCSPIHRVSTYSPGQLKDLIRKSAAESPYGGQHVALSADPFRISFDDIITHFRFAIENYQKFSFAVNIECECVFKALWTLIKKGARICCAIAEVYKMMSFNRKMAFYLRLAAVLRSNAREYRLMTSDDYRIIYYLLLQASDRYLMSNSVQSDVHKDGWMDVRSVTVLRLDDDLLASEEKKEEMSVFIYTPIQMDKCDEVHLVARAPTRVEMRFANPLSVEVTLQHLKLRCDGVDFEHSGEVDLVLSPHCCAVTAELCVTPMHSGVLVITGYSCDLFGVQNTCRLEDLPWLQLERPLSFEVLSALPLLRTRLLFDDRGPNPTTDNFSTSLTTVRVYCGQKYF</sequence>
<evidence type="ECO:0000259" key="1">
    <source>
        <dbReference type="Pfam" id="PF26254"/>
    </source>
</evidence>
<evidence type="ECO:0000313" key="2">
    <source>
        <dbReference type="EMBL" id="VDP08012.1"/>
    </source>
</evidence>
<feature type="domain" description="Trs120/TRAPPC9 first Ig-like" evidence="1">
    <location>
        <begin position="224"/>
        <end position="319"/>
    </location>
</feature>
<dbReference type="Pfam" id="PF26254">
    <property type="entry name" value="Ig_TRAPPC9-Trs120_1st"/>
    <property type="match status" value="1"/>
</dbReference>
<dbReference type="PANTHER" id="PTHR21512:SF5">
    <property type="entry name" value="TRAFFICKING PROTEIN PARTICLE COMPLEX SUBUNIT 9"/>
    <property type="match status" value="1"/>
</dbReference>
<dbReference type="Proteomes" id="UP000270296">
    <property type="component" value="Unassembled WGS sequence"/>
</dbReference>
<dbReference type="EMBL" id="UZAM01009173">
    <property type="protein sequence ID" value="VDP08012.1"/>
    <property type="molecule type" value="Genomic_DNA"/>
</dbReference>
<name>A0A183IPZ3_9BILA</name>
<accession>A0A183IPZ3</accession>
<reference evidence="4" key="1">
    <citation type="submission" date="2016-06" db="UniProtKB">
        <authorList>
            <consortium name="WormBaseParasite"/>
        </authorList>
    </citation>
    <scope>IDENTIFICATION</scope>
</reference>
<dbReference type="GO" id="GO:0005802">
    <property type="term" value="C:trans-Golgi network"/>
    <property type="evidence" value="ECO:0007669"/>
    <property type="project" value="TreeGrafter"/>
</dbReference>